<name>A0A803TDU3_ANOCA</name>
<evidence type="ECO:0000259" key="14">
    <source>
        <dbReference type="PROSITE" id="PS50011"/>
    </source>
</evidence>
<dbReference type="GO" id="GO:0048511">
    <property type="term" value="P:rhythmic process"/>
    <property type="evidence" value="ECO:0007669"/>
    <property type="project" value="UniProtKB-KW"/>
</dbReference>
<evidence type="ECO:0000256" key="7">
    <source>
        <dbReference type="ARBA" id="ARBA00022741"/>
    </source>
</evidence>
<dbReference type="SMART" id="SM00220">
    <property type="entry name" value="S_TKc"/>
    <property type="match status" value="1"/>
</dbReference>
<dbReference type="InterPro" id="IPR000719">
    <property type="entry name" value="Prot_kinase_dom"/>
</dbReference>
<evidence type="ECO:0000256" key="5">
    <source>
        <dbReference type="ARBA" id="ARBA00022553"/>
    </source>
</evidence>
<dbReference type="Gene3D" id="1.10.510.10">
    <property type="entry name" value="Transferase(Phosphotransferase) domain 1"/>
    <property type="match status" value="1"/>
</dbReference>
<keyword evidence="10" id="KW-0090">Biological rhythms</keyword>
<evidence type="ECO:0000256" key="10">
    <source>
        <dbReference type="ARBA" id="ARBA00023108"/>
    </source>
</evidence>
<dbReference type="GO" id="GO:0005524">
    <property type="term" value="F:ATP binding"/>
    <property type="evidence" value="ECO:0007669"/>
    <property type="project" value="UniProtKB-KW"/>
</dbReference>
<dbReference type="PROSITE" id="PS00108">
    <property type="entry name" value="PROTEIN_KINASE_ST"/>
    <property type="match status" value="1"/>
</dbReference>
<dbReference type="EC" id="2.7.11.24" evidence="3"/>
<comment type="catalytic activity">
    <reaction evidence="11">
        <text>L-threonyl-[protein] + ATP = O-phospho-L-threonyl-[protein] + ADP + H(+)</text>
        <dbReference type="Rhea" id="RHEA:46608"/>
        <dbReference type="Rhea" id="RHEA-COMP:11060"/>
        <dbReference type="Rhea" id="RHEA-COMP:11605"/>
        <dbReference type="ChEBI" id="CHEBI:15378"/>
        <dbReference type="ChEBI" id="CHEBI:30013"/>
        <dbReference type="ChEBI" id="CHEBI:30616"/>
        <dbReference type="ChEBI" id="CHEBI:61977"/>
        <dbReference type="ChEBI" id="CHEBI:456216"/>
        <dbReference type="EC" id="2.7.11.24"/>
    </reaction>
</comment>
<evidence type="ECO:0000256" key="11">
    <source>
        <dbReference type="ARBA" id="ARBA00047592"/>
    </source>
</evidence>
<evidence type="ECO:0000256" key="2">
    <source>
        <dbReference type="ARBA" id="ARBA00008832"/>
    </source>
</evidence>
<proteinExistence type="inferred from homology"/>
<dbReference type="Ensembl" id="ENSACAT00000036740.1">
    <property type="protein sequence ID" value="ENSACAP00000033383.1"/>
    <property type="gene ID" value="ENSACAG00000011795.3"/>
</dbReference>
<gene>
    <name evidence="15" type="primary">MAPK10</name>
</gene>
<evidence type="ECO:0000256" key="12">
    <source>
        <dbReference type="ARBA" id="ARBA00048312"/>
    </source>
</evidence>
<dbReference type="InterPro" id="IPR001245">
    <property type="entry name" value="Ser-Thr/Tyr_kinase_cat_dom"/>
</dbReference>
<dbReference type="FunFam" id="1.10.510.10:FF:000009">
    <property type="entry name" value="Mitogen-activated protein kinase"/>
    <property type="match status" value="1"/>
</dbReference>
<evidence type="ECO:0000313" key="16">
    <source>
        <dbReference type="Proteomes" id="UP000001646"/>
    </source>
</evidence>
<dbReference type="PANTHER" id="PTHR24055">
    <property type="entry name" value="MITOGEN-ACTIVATED PROTEIN KINASE"/>
    <property type="match status" value="1"/>
</dbReference>
<dbReference type="Bgee" id="ENSACAG00000011795">
    <property type="expression patterns" value="Expressed in testis and 6 other cell types or tissues"/>
</dbReference>
<evidence type="ECO:0000256" key="1">
    <source>
        <dbReference type="ARBA" id="ARBA00001946"/>
    </source>
</evidence>
<protein>
    <recommendedName>
        <fullName evidence="3">mitogen-activated protein kinase</fullName>
        <ecNumber evidence="3">2.7.11.24</ecNumber>
    </recommendedName>
</protein>
<dbReference type="FunFam" id="3.30.200.20:FF:000210">
    <property type="entry name" value="Mitogen-activated protein kinase"/>
    <property type="match status" value="1"/>
</dbReference>
<dbReference type="InterPro" id="IPR050117">
    <property type="entry name" value="MAPK"/>
</dbReference>
<dbReference type="SUPFAM" id="SSF56112">
    <property type="entry name" value="Protein kinase-like (PK-like)"/>
    <property type="match status" value="1"/>
</dbReference>
<evidence type="ECO:0000256" key="13">
    <source>
        <dbReference type="SAM" id="MobiDB-lite"/>
    </source>
</evidence>
<keyword evidence="5" id="KW-0597">Phosphoprotein</keyword>
<evidence type="ECO:0000256" key="6">
    <source>
        <dbReference type="ARBA" id="ARBA00022679"/>
    </source>
</evidence>
<dbReference type="GeneTree" id="ENSGT00940000153692"/>
<keyword evidence="9" id="KW-0067">ATP-binding</keyword>
<comment type="similarity">
    <text evidence="2">Belongs to the protein kinase superfamily. CMGC Ser/Thr protein kinase family. MAP kinase subfamily.</text>
</comment>
<dbReference type="PROSITE" id="PS50011">
    <property type="entry name" value="PROTEIN_KINASE_DOM"/>
    <property type="match status" value="1"/>
</dbReference>
<dbReference type="Proteomes" id="UP000001646">
    <property type="component" value="Chromosome 5"/>
</dbReference>
<dbReference type="AlphaFoldDB" id="A0A803TDU3"/>
<dbReference type="InterPro" id="IPR008271">
    <property type="entry name" value="Ser/Thr_kinase_AS"/>
</dbReference>
<evidence type="ECO:0000313" key="15">
    <source>
        <dbReference type="Ensembl" id="ENSACAP00000033383.1"/>
    </source>
</evidence>
<sequence length="389" mass="44382">MSRHFLYYCGEPTLDVKIAFCQGFGKQVDVSYIAKYYNMSKSKVDNQFYSVEVGDSTFTVLKRYQNLKPIGSGAQGIVCAAYDAVLDRNVAIKKLSRPFQNQTHAKRAYRELVLMKCVNHKNIISLLNVFTPQKSLEEFQDVYLVMELMDGIIHRDLKPSNIVVKSDCTLKILDFGLARTAGTSFMMTPYVVTRYYRAPEVILGMGYKENVDMWSVGCIMGEMIKGAVLFPGTDHIDQWNKVIEQLGTPCPEFMKKLQPTVRNYVENRPKYAGLTFPKLFPDSLFPADSEHNKLKASQARDLLSKMLVIDPAKRISVDEALQHPYINVWYDPAEVEAPPPQIYDKQLDEREHTIEEWKELIYKEVMNSEEKTKNGVVKGQPSPSGTQSQ</sequence>
<dbReference type="Pfam" id="PF07714">
    <property type="entry name" value="PK_Tyr_Ser-Thr"/>
    <property type="match status" value="1"/>
</dbReference>
<reference evidence="15 16" key="1">
    <citation type="submission" date="2009-12" db="EMBL/GenBank/DDBJ databases">
        <title>The Genome Sequence of Anolis carolinensis (Green Anole Lizard).</title>
        <authorList>
            <consortium name="The Genome Sequencing Platform"/>
            <person name="Di Palma F."/>
            <person name="Alfoldi J."/>
            <person name="Heiman D."/>
            <person name="Young S."/>
            <person name="Grabherr M."/>
            <person name="Johnson J."/>
            <person name="Lander E.S."/>
            <person name="Lindblad-Toh K."/>
        </authorList>
    </citation>
    <scope>NUCLEOTIDE SEQUENCE [LARGE SCALE GENOMIC DNA]</scope>
    <source>
        <strain evidence="15 16">JBL SC #1</strain>
    </source>
</reference>
<comment type="catalytic activity">
    <reaction evidence="12">
        <text>L-seryl-[protein] + ATP = O-phospho-L-seryl-[protein] + ADP + H(+)</text>
        <dbReference type="Rhea" id="RHEA:17989"/>
        <dbReference type="Rhea" id="RHEA-COMP:9863"/>
        <dbReference type="Rhea" id="RHEA-COMP:11604"/>
        <dbReference type="ChEBI" id="CHEBI:15378"/>
        <dbReference type="ChEBI" id="CHEBI:29999"/>
        <dbReference type="ChEBI" id="CHEBI:30616"/>
        <dbReference type="ChEBI" id="CHEBI:83421"/>
        <dbReference type="ChEBI" id="CHEBI:456216"/>
        <dbReference type="EC" id="2.7.11.24"/>
    </reaction>
</comment>
<keyword evidence="8" id="KW-0418">Kinase</keyword>
<reference evidence="15" key="3">
    <citation type="submission" date="2025-09" db="UniProtKB">
        <authorList>
            <consortium name="Ensembl"/>
        </authorList>
    </citation>
    <scope>IDENTIFICATION</scope>
</reference>
<reference evidence="15" key="2">
    <citation type="submission" date="2025-08" db="UniProtKB">
        <authorList>
            <consortium name="Ensembl"/>
        </authorList>
    </citation>
    <scope>IDENTIFICATION</scope>
</reference>
<keyword evidence="16" id="KW-1185">Reference proteome</keyword>
<dbReference type="InterPro" id="IPR011009">
    <property type="entry name" value="Kinase-like_dom_sf"/>
</dbReference>
<dbReference type="Pfam" id="PF00069">
    <property type="entry name" value="Pkinase"/>
    <property type="match status" value="1"/>
</dbReference>
<comment type="cofactor">
    <cofactor evidence="1">
        <name>Mg(2+)</name>
        <dbReference type="ChEBI" id="CHEBI:18420"/>
    </cofactor>
</comment>
<keyword evidence="6" id="KW-0808">Transferase</keyword>
<feature type="domain" description="Protein kinase" evidence="14">
    <location>
        <begin position="64"/>
        <end position="326"/>
    </location>
</feature>
<keyword evidence="7" id="KW-0547">Nucleotide-binding</keyword>
<dbReference type="CDD" id="cd07850">
    <property type="entry name" value="STKc_JNK"/>
    <property type="match status" value="1"/>
</dbReference>
<evidence type="ECO:0000256" key="4">
    <source>
        <dbReference type="ARBA" id="ARBA00022527"/>
    </source>
</evidence>
<dbReference type="Gene3D" id="3.30.200.20">
    <property type="entry name" value="Phosphorylase Kinase, domain 1"/>
    <property type="match status" value="1"/>
</dbReference>
<keyword evidence="4" id="KW-0723">Serine/threonine-protein kinase</keyword>
<accession>A0A803TDU3</accession>
<evidence type="ECO:0000256" key="8">
    <source>
        <dbReference type="ARBA" id="ARBA00022777"/>
    </source>
</evidence>
<evidence type="ECO:0000256" key="9">
    <source>
        <dbReference type="ARBA" id="ARBA00022840"/>
    </source>
</evidence>
<organism evidence="15 16">
    <name type="scientific">Anolis carolinensis</name>
    <name type="common">Green anole</name>
    <name type="synonym">American chameleon</name>
    <dbReference type="NCBI Taxonomy" id="28377"/>
    <lineage>
        <taxon>Eukaryota</taxon>
        <taxon>Metazoa</taxon>
        <taxon>Chordata</taxon>
        <taxon>Craniata</taxon>
        <taxon>Vertebrata</taxon>
        <taxon>Euteleostomi</taxon>
        <taxon>Lepidosauria</taxon>
        <taxon>Squamata</taxon>
        <taxon>Bifurcata</taxon>
        <taxon>Unidentata</taxon>
        <taxon>Episquamata</taxon>
        <taxon>Toxicofera</taxon>
        <taxon>Iguania</taxon>
        <taxon>Dactyloidae</taxon>
        <taxon>Anolis</taxon>
    </lineage>
</organism>
<dbReference type="GO" id="GO:0004707">
    <property type="term" value="F:MAP kinase activity"/>
    <property type="evidence" value="ECO:0007669"/>
    <property type="project" value="UniProtKB-EC"/>
</dbReference>
<evidence type="ECO:0000256" key="3">
    <source>
        <dbReference type="ARBA" id="ARBA00012411"/>
    </source>
</evidence>
<feature type="region of interest" description="Disordered" evidence="13">
    <location>
        <begin position="370"/>
        <end position="389"/>
    </location>
</feature>